<dbReference type="Proteomes" id="UP000095282">
    <property type="component" value="Unplaced"/>
</dbReference>
<comment type="similarity">
    <text evidence="2">Belongs to the nematode receptor-like protein sre family.</text>
</comment>
<dbReference type="PANTHER" id="PTHR23128">
    <property type="entry name" value="SERPENTINE RECEPTOR, CLASS E (EPSILON)-RELATED"/>
    <property type="match status" value="1"/>
</dbReference>
<dbReference type="Pfam" id="PF03125">
    <property type="entry name" value="Sre"/>
    <property type="match status" value="1"/>
</dbReference>
<evidence type="ECO:0000256" key="6">
    <source>
        <dbReference type="SAM" id="Phobius"/>
    </source>
</evidence>
<organism evidence="7 8">
    <name type="scientific">Caenorhabditis tropicalis</name>
    <dbReference type="NCBI Taxonomy" id="1561998"/>
    <lineage>
        <taxon>Eukaryota</taxon>
        <taxon>Metazoa</taxon>
        <taxon>Ecdysozoa</taxon>
        <taxon>Nematoda</taxon>
        <taxon>Chromadorea</taxon>
        <taxon>Rhabditida</taxon>
        <taxon>Rhabditina</taxon>
        <taxon>Rhabditomorpha</taxon>
        <taxon>Rhabditoidea</taxon>
        <taxon>Rhabditidae</taxon>
        <taxon>Peloderinae</taxon>
        <taxon>Caenorhabditis</taxon>
    </lineage>
</organism>
<evidence type="ECO:0000313" key="7">
    <source>
        <dbReference type="Proteomes" id="UP000095282"/>
    </source>
</evidence>
<keyword evidence="7" id="KW-1185">Reference proteome</keyword>
<evidence type="ECO:0000256" key="2">
    <source>
        <dbReference type="ARBA" id="ARBA00006803"/>
    </source>
</evidence>
<evidence type="ECO:0000256" key="1">
    <source>
        <dbReference type="ARBA" id="ARBA00004141"/>
    </source>
</evidence>
<proteinExistence type="inferred from homology"/>
<evidence type="ECO:0000256" key="3">
    <source>
        <dbReference type="ARBA" id="ARBA00022692"/>
    </source>
</evidence>
<feature type="transmembrane region" description="Helical" evidence="6">
    <location>
        <begin position="51"/>
        <end position="74"/>
    </location>
</feature>
<name>A0A1I7UGR8_9PELO</name>
<dbReference type="GO" id="GO:0007606">
    <property type="term" value="P:sensory perception of chemical stimulus"/>
    <property type="evidence" value="ECO:0007669"/>
    <property type="project" value="InterPro"/>
</dbReference>
<reference evidence="8" key="1">
    <citation type="submission" date="2016-11" db="UniProtKB">
        <authorList>
            <consortium name="WormBaseParasite"/>
        </authorList>
    </citation>
    <scope>IDENTIFICATION</scope>
</reference>
<dbReference type="InterPro" id="IPR004151">
    <property type="entry name" value="7TM_GPCR_serpentine_rcpt_Sre"/>
</dbReference>
<dbReference type="AlphaFoldDB" id="A0A1I7UGR8"/>
<feature type="transmembrane region" description="Helical" evidence="6">
    <location>
        <begin position="120"/>
        <end position="141"/>
    </location>
</feature>
<feature type="transmembrane region" description="Helical" evidence="6">
    <location>
        <begin position="94"/>
        <end position="114"/>
    </location>
</feature>
<dbReference type="WBParaSite" id="Csp11.Scaffold629.g9166.t1">
    <property type="protein sequence ID" value="Csp11.Scaffold629.g9166.t1"/>
    <property type="gene ID" value="Csp11.Scaffold629.g9166"/>
</dbReference>
<evidence type="ECO:0000256" key="5">
    <source>
        <dbReference type="ARBA" id="ARBA00023136"/>
    </source>
</evidence>
<evidence type="ECO:0000313" key="8">
    <source>
        <dbReference type="WBParaSite" id="Csp11.Scaffold629.g9166.t1"/>
    </source>
</evidence>
<accession>A0A1I7UGR8</accession>
<dbReference type="PANTHER" id="PTHR23128:SF144">
    <property type="entry name" value="SERPENTINE RECEPTOR, CLASS E (EPSILON)-RELATED"/>
    <property type="match status" value="1"/>
</dbReference>
<keyword evidence="4 6" id="KW-1133">Transmembrane helix</keyword>
<evidence type="ECO:0000256" key="4">
    <source>
        <dbReference type="ARBA" id="ARBA00022989"/>
    </source>
</evidence>
<keyword evidence="5 6" id="KW-0472">Membrane</keyword>
<sequence length="239" mass="27916">MSWFLGQWFEALIAKLVILPYQMGSRGPPVYGWWTSEIAQVKLAQNEVIPLFLASWVLWHYIYSMMFSLVAFVIERLWATVLIEDYEHVPRRHIPILLILLTNLITIPYSYFIVNYRIPFWIAFGQCVVNGVFVVCGYVAFWRFNLFLKGREGKYSLARKFQIEENIRSFQLAFRMVIAAALYLSVALFILVLVIFKVFQGFEPYLDHLFDTSRPNPKLDCHLVCALLEGSFFESDAVD</sequence>
<keyword evidence="3 6" id="KW-0812">Transmembrane</keyword>
<feature type="transmembrane region" description="Helical" evidence="6">
    <location>
        <begin position="172"/>
        <end position="196"/>
    </location>
</feature>
<dbReference type="GO" id="GO:0016020">
    <property type="term" value="C:membrane"/>
    <property type="evidence" value="ECO:0007669"/>
    <property type="project" value="UniProtKB-SubCell"/>
</dbReference>
<protein>
    <submittedName>
        <fullName evidence="8">G_PROTEIN_RECEP_F1_2 domain-containing protein</fullName>
    </submittedName>
</protein>
<comment type="subcellular location">
    <subcellularLocation>
        <location evidence="1">Membrane</location>
        <topology evidence="1">Multi-pass membrane protein</topology>
    </subcellularLocation>
</comment>
<dbReference type="eggNOG" id="ENOG502TFKR">
    <property type="taxonomic scope" value="Eukaryota"/>
</dbReference>